<dbReference type="Proteomes" id="UP000325517">
    <property type="component" value="Chromosome"/>
</dbReference>
<dbReference type="KEGG" id="psyo:PB01_12450"/>
<dbReference type="NCBIfam" id="TIGR02532">
    <property type="entry name" value="IV_pilin_GFxxxE"/>
    <property type="match status" value="1"/>
</dbReference>
<dbReference type="GO" id="GO:0030420">
    <property type="term" value="P:establishment of competence for transformation"/>
    <property type="evidence" value="ECO:0007669"/>
    <property type="project" value="UniProtKB-KW"/>
</dbReference>
<dbReference type="Pfam" id="PF07963">
    <property type="entry name" value="N_methyl"/>
    <property type="match status" value="1"/>
</dbReference>
<keyword evidence="2" id="KW-0178">Competence</keyword>
<dbReference type="AlphaFoldDB" id="A0A5J6SNN2"/>
<keyword evidence="5" id="KW-1185">Reference proteome</keyword>
<comment type="subcellular location">
    <subcellularLocation>
        <location evidence="1">Cell surface</location>
    </subcellularLocation>
</comment>
<feature type="transmembrane region" description="Helical" evidence="3">
    <location>
        <begin position="6"/>
        <end position="29"/>
    </location>
</feature>
<dbReference type="InterPro" id="IPR012902">
    <property type="entry name" value="N_methyl_site"/>
</dbReference>
<dbReference type="GO" id="GO:0009986">
    <property type="term" value="C:cell surface"/>
    <property type="evidence" value="ECO:0007669"/>
    <property type="project" value="UniProtKB-SubCell"/>
</dbReference>
<dbReference type="InterPro" id="IPR045584">
    <property type="entry name" value="Pilin-like"/>
</dbReference>
<evidence type="ECO:0000256" key="2">
    <source>
        <dbReference type="ARBA" id="ARBA00023287"/>
    </source>
</evidence>
<protein>
    <submittedName>
        <fullName evidence="4">Prepilin-type N-terminal cleavage/methylation domain-containing protein</fullName>
    </submittedName>
</protein>
<dbReference type="PROSITE" id="PS00409">
    <property type="entry name" value="PROKAR_NTER_METHYL"/>
    <property type="match status" value="1"/>
</dbReference>
<keyword evidence="3" id="KW-0472">Membrane</keyword>
<keyword evidence="3" id="KW-1133">Transmembrane helix</keyword>
<evidence type="ECO:0000256" key="1">
    <source>
        <dbReference type="ARBA" id="ARBA00004241"/>
    </source>
</evidence>
<evidence type="ECO:0000313" key="4">
    <source>
        <dbReference type="EMBL" id="QFF99576.1"/>
    </source>
</evidence>
<gene>
    <name evidence="4" type="ORF">PB01_12450</name>
</gene>
<name>A0A5J6SNN2_9BACI</name>
<reference evidence="4 5" key="1">
    <citation type="submission" date="2018-07" db="EMBL/GenBank/DDBJ databases">
        <title>Complete genome sequence of Psychrobacillus sp. PB01, isolated from iceberg, and comparative genome analysis of Psychrobacillus strains.</title>
        <authorList>
            <person name="Lee P.C."/>
        </authorList>
    </citation>
    <scope>NUCLEOTIDE SEQUENCE [LARGE SCALE GENOMIC DNA]</scope>
    <source>
        <strain evidence="4 5">PB01</strain>
    </source>
</reference>
<evidence type="ECO:0000256" key="3">
    <source>
        <dbReference type="SAM" id="Phobius"/>
    </source>
</evidence>
<organism evidence="4 5">
    <name type="scientific">Psychrobacillus glaciei</name>
    <dbReference type="NCBI Taxonomy" id="2283160"/>
    <lineage>
        <taxon>Bacteria</taxon>
        <taxon>Bacillati</taxon>
        <taxon>Bacillota</taxon>
        <taxon>Bacilli</taxon>
        <taxon>Bacillales</taxon>
        <taxon>Bacillaceae</taxon>
        <taxon>Psychrobacillus</taxon>
    </lineage>
</organism>
<dbReference type="SUPFAM" id="SSF54523">
    <property type="entry name" value="Pili subunits"/>
    <property type="match status" value="1"/>
</dbReference>
<sequence length="151" mass="17308">MNEKGITLVELLAALVLFGIIAVLIWKFFFQAIDFSDRAISKNQLQQEANLIVNTIQQLHTKSTILFITIVEPDIDKFGSKIEVGYSTKENPTKVKYEYFERGNIRYKINEPISSNPGNFFNFDISLKSEKKPSIYFDTKTTFSKLSAKPK</sequence>
<dbReference type="OrthoDB" id="2967834at2"/>
<proteinExistence type="predicted"/>
<accession>A0A5J6SNN2</accession>
<evidence type="ECO:0000313" key="5">
    <source>
        <dbReference type="Proteomes" id="UP000325517"/>
    </source>
</evidence>
<dbReference type="EMBL" id="CP031223">
    <property type="protein sequence ID" value="QFF99576.1"/>
    <property type="molecule type" value="Genomic_DNA"/>
</dbReference>
<keyword evidence="3" id="KW-0812">Transmembrane</keyword>